<dbReference type="AlphaFoldDB" id="A0A084WMG7"/>
<dbReference type="Proteomes" id="UP000030765">
    <property type="component" value="Unassembled WGS sequence"/>
</dbReference>
<dbReference type="EnsemblMetazoa" id="ASIC019889-RA">
    <property type="protein sequence ID" value="ASIC019889-PA"/>
    <property type="gene ID" value="ASIC019889"/>
</dbReference>
<dbReference type="VEuPathDB" id="VectorBase:ASIC019889"/>
<feature type="signal peptide" evidence="1">
    <location>
        <begin position="1"/>
        <end position="18"/>
    </location>
</feature>
<organism evidence="2">
    <name type="scientific">Anopheles sinensis</name>
    <name type="common">Mosquito</name>
    <dbReference type="NCBI Taxonomy" id="74873"/>
    <lineage>
        <taxon>Eukaryota</taxon>
        <taxon>Metazoa</taxon>
        <taxon>Ecdysozoa</taxon>
        <taxon>Arthropoda</taxon>
        <taxon>Hexapoda</taxon>
        <taxon>Insecta</taxon>
        <taxon>Pterygota</taxon>
        <taxon>Neoptera</taxon>
        <taxon>Endopterygota</taxon>
        <taxon>Diptera</taxon>
        <taxon>Nematocera</taxon>
        <taxon>Culicoidea</taxon>
        <taxon>Culicidae</taxon>
        <taxon>Anophelinae</taxon>
        <taxon>Anopheles</taxon>
    </lineage>
</organism>
<dbReference type="EMBL" id="KE525352">
    <property type="protein sequence ID" value="KFB51411.1"/>
    <property type="molecule type" value="Genomic_DNA"/>
</dbReference>
<evidence type="ECO:0000313" key="2">
    <source>
        <dbReference type="EMBL" id="KFB51411.1"/>
    </source>
</evidence>
<evidence type="ECO:0000313" key="3">
    <source>
        <dbReference type="EnsemblMetazoa" id="ASIC019889-PA"/>
    </source>
</evidence>
<evidence type="ECO:0000256" key="1">
    <source>
        <dbReference type="SAM" id="SignalP"/>
    </source>
</evidence>
<feature type="chain" id="PRO_5001785150" evidence="1">
    <location>
        <begin position="19"/>
        <end position="102"/>
    </location>
</feature>
<proteinExistence type="predicted"/>
<evidence type="ECO:0000313" key="4">
    <source>
        <dbReference type="Proteomes" id="UP000030765"/>
    </source>
</evidence>
<reference evidence="3" key="2">
    <citation type="submission" date="2020-05" db="UniProtKB">
        <authorList>
            <consortium name="EnsemblMetazoa"/>
        </authorList>
    </citation>
    <scope>IDENTIFICATION</scope>
</reference>
<sequence length="102" mass="11145">MIMLLSLFIETFPVQTGGNGLGAERNNTTSRVQAGCETISPLRLVAKEDLSLLKPSITLKASIKHSDEAKLILSKCSPKKLSRLVHEANSTWHTAWPMLVSS</sequence>
<accession>A0A084WMG7</accession>
<protein>
    <submittedName>
        <fullName evidence="2 3">Uncharacterized protein</fullName>
    </submittedName>
</protein>
<dbReference type="EMBL" id="ATLV01024450">
    <property type="status" value="NOT_ANNOTATED_CDS"/>
    <property type="molecule type" value="Genomic_DNA"/>
</dbReference>
<name>A0A084WMG7_ANOSI</name>
<gene>
    <name evidence="2" type="ORF">ZHAS_00019889</name>
</gene>
<keyword evidence="4" id="KW-1185">Reference proteome</keyword>
<reference evidence="2 4" key="1">
    <citation type="journal article" date="2014" name="BMC Genomics">
        <title>Genome sequence of Anopheles sinensis provides insight into genetics basis of mosquito competence for malaria parasites.</title>
        <authorList>
            <person name="Zhou D."/>
            <person name="Zhang D."/>
            <person name="Ding G."/>
            <person name="Shi L."/>
            <person name="Hou Q."/>
            <person name="Ye Y."/>
            <person name="Xu Y."/>
            <person name="Zhou H."/>
            <person name="Xiong C."/>
            <person name="Li S."/>
            <person name="Yu J."/>
            <person name="Hong S."/>
            <person name="Yu X."/>
            <person name="Zou P."/>
            <person name="Chen C."/>
            <person name="Chang X."/>
            <person name="Wang W."/>
            <person name="Lv Y."/>
            <person name="Sun Y."/>
            <person name="Ma L."/>
            <person name="Shen B."/>
            <person name="Zhu C."/>
        </authorList>
    </citation>
    <scope>NUCLEOTIDE SEQUENCE [LARGE SCALE GENOMIC DNA]</scope>
</reference>
<keyword evidence="1" id="KW-0732">Signal</keyword>